<dbReference type="EMBL" id="UINC01007815">
    <property type="protein sequence ID" value="SVA35204.1"/>
    <property type="molecule type" value="Genomic_DNA"/>
</dbReference>
<accession>A0A381V4S9</accession>
<protein>
    <submittedName>
        <fullName evidence="2">Uncharacterized protein</fullName>
    </submittedName>
</protein>
<sequence>MSYRTKLIMFFIGTLIFSIGVMGFVLDIAFQGIG</sequence>
<dbReference type="AlphaFoldDB" id="A0A381V4S9"/>
<evidence type="ECO:0000256" key="1">
    <source>
        <dbReference type="SAM" id="Phobius"/>
    </source>
</evidence>
<organism evidence="2">
    <name type="scientific">marine metagenome</name>
    <dbReference type="NCBI Taxonomy" id="408172"/>
    <lineage>
        <taxon>unclassified sequences</taxon>
        <taxon>metagenomes</taxon>
        <taxon>ecological metagenomes</taxon>
    </lineage>
</organism>
<evidence type="ECO:0000313" key="2">
    <source>
        <dbReference type="EMBL" id="SVA35204.1"/>
    </source>
</evidence>
<feature type="transmembrane region" description="Helical" evidence="1">
    <location>
        <begin position="7"/>
        <end position="30"/>
    </location>
</feature>
<keyword evidence="1" id="KW-0472">Membrane</keyword>
<keyword evidence="1" id="KW-0812">Transmembrane</keyword>
<proteinExistence type="predicted"/>
<gene>
    <name evidence="2" type="ORF">METZ01_LOCUS88058</name>
</gene>
<reference evidence="2" key="1">
    <citation type="submission" date="2018-05" db="EMBL/GenBank/DDBJ databases">
        <authorList>
            <person name="Lanie J.A."/>
            <person name="Ng W.-L."/>
            <person name="Kazmierczak K.M."/>
            <person name="Andrzejewski T.M."/>
            <person name="Davidsen T.M."/>
            <person name="Wayne K.J."/>
            <person name="Tettelin H."/>
            <person name="Glass J.I."/>
            <person name="Rusch D."/>
            <person name="Podicherti R."/>
            <person name="Tsui H.-C.T."/>
            <person name="Winkler M.E."/>
        </authorList>
    </citation>
    <scope>NUCLEOTIDE SEQUENCE</scope>
</reference>
<name>A0A381V4S9_9ZZZZ</name>
<keyword evidence="1" id="KW-1133">Transmembrane helix</keyword>